<dbReference type="RefSeq" id="WP_245182426.1">
    <property type="nucleotide sequence ID" value="NZ_JAAOZT010000012.1"/>
</dbReference>
<feature type="region of interest" description="Disordered" evidence="1">
    <location>
        <begin position="1"/>
        <end position="30"/>
    </location>
</feature>
<comment type="caution">
    <text evidence="2">The sequence shown here is derived from an EMBL/GenBank/DDBJ whole genome shotgun (WGS) entry which is preliminary data.</text>
</comment>
<protein>
    <submittedName>
        <fullName evidence="2">Uncharacterized protein</fullName>
    </submittedName>
</protein>
<organism evidence="2 3">
    <name type="scientific">Glaciimonas immobilis</name>
    <dbReference type="NCBI Taxonomy" id="728004"/>
    <lineage>
        <taxon>Bacteria</taxon>
        <taxon>Pseudomonadati</taxon>
        <taxon>Pseudomonadota</taxon>
        <taxon>Betaproteobacteria</taxon>
        <taxon>Burkholderiales</taxon>
        <taxon>Oxalobacteraceae</taxon>
        <taxon>Glaciimonas</taxon>
    </lineage>
</organism>
<dbReference type="Proteomes" id="UP000571084">
    <property type="component" value="Unassembled WGS sequence"/>
</dbReference>
<evidence type="ECO:0000256" key="1">
    <source>
        <dbReference type="SAM" id="MobiDB-lite"/>
    </source>
</evidence>
<keyword evidence="3" id="KW-1185">Reference proteome</keyword>
<proteinExistence type="predicted"/>
<reference evidence="2 3" key="1">
    <citation type="submission" date="2020-08" db="EMBL/GenBank/DDBJ databases">
        <title>Genomic Encyclopedia of Type Strains, Phase IV (KMG-IV): sequencing the most valuable type-strain genomes for metagenomic binning, comparative biology and taxonomic classification.</title>
        <authorList>
            <person name="Goeker M."/>
        </authorList>
    </citation>
    <scope>NUCLEOTIDE SEQUENCE [LARGE SCALE GENOMIC DNA]</scope>
    <source>
        <strain evidence="2 3">DSM 23240</strain>
    </source>
</reference>
<sequence length="68" mass="7235">MPKKLCGGDAAGAEPENKAHPVDRHRASSDAEPFGALGLRVHGEADAETEPQGIWVEDAFTLGFILYS</sequence>
<dbReference type="EMBL" id="JACHHQ010000006">
    <property type="protein sequence ID" value="MBB5201163.1"/>
    <property type="molecule type" value="Genomic_DNA"/>
</dbReference>
<evidence type="ECO:0000313" key="2">
    <source>
        <dbReference type="EMBL" id="MBB5201163.1"/>
    </source>
</evidence>
<evidence type="ECO:0000313" key="3">
    <source>
        <dbReference type="Proteomes" id="UP000571084"/>
    </source>
</evidence>
<name>A0A840RU54_9BURK</name>
<accession>A0A840RU54</accession>
<gene>
    <name evidence="2" type="ORF">HNR39_003012</name>
</gene>
<dbReference type="AlphaFoldDB" id="A0A840RU54"/>
<feature type="compositionally biased region" description="Basic and acidic residues" evidence="1">
    <location>
        <begin position="15"/>
        <end position="29"/>
    </location>
</feature>